<proteinExistence type="predicted"/>
<organism evidence="1 2">
    <name type="scientific">Mesorhizobium temperatum</name>
    <dbReference type="NCBI Taxonomy" id="241416"/>
    <lineage>
        <taxon>Bacteria</taxon>
        <taxon>Pseudomonadati</taxon>
        <taxon>Pseudomonadota</taxon>
        <taxon>Alphaproteobacteria</taxon>
        <taxon>Hyphomicrobiales</taxon>
        <taxon>Phyllobacteriaceae</taxon>
        <taxon>Mesorhizobium</taxon>
    </lineage>
</organism>
<comment type="caution">
    <text evidence="1">The sequence shown here is derived from an EMBL/GenBank/DDBJ whole genome shotgun (WGS) entry which is preliminary data.</text>
</comment>
<protein>
    <submittedName>
        <fullName evidence="1">Uncharacterized protein</fullName>
    </submittedName>
</protein>
<dbReference type="OrthoDB" id="8083329at2"/>
<dbReference type="EMBL" id="NPKJ01000027">
    <property type="protein sequence ID" value="PAQ10508.1"/>
    <property type="molecule type" value="Genomic_DNA"/>
</dbReference>
<name>A0A271LTM4_9HYPH</name>
<gene>
    <name evidence="1" type="ORF">CIT26_07880</name>
</gene>
<reference evidence="1 2" key="1">
    <citation type="submission" date="2017-08" db="EMBL/GenBank/DDBJ databases">
        <title>Mesorhizobium wenxinae sp. nov., a novel rhizobial species isolated from root nodules of chickpea (Cicer arietinum L.).</title>
        <authorList>
            <person name="Zhang J."/>
        </authorList>
    </citation>
    <scope>NUCLEOTIDE SEQUENCE [LARGE SCALE GENOMIC DNA]</scope>
    <source>
        <strain evidence="1 2">SDW018</strain>
    </source>
</reference>
<sequence length="96" mass="10996">MARYVFRDGTFVDRQTGAPMEKPFAGQITMPNVISDIPEYRSPVDGALIGSRSQRRDDLKKHNCVEYEPSLSPTKGKFRNPDFCQKRGLQVSEEFR</sequence>
<evidence type="ECO:0000313" key="2">
    <source>
        <dbReference type="Proteomes" id="UP000216442"/>
    </source>
</evidence>
<dbReference type="Proteomes" id="UP000216442">
    <property type="component" value="Unassembled WGS sequence"/>
</dbReference>
<keyword evidence="2" id="KW-1185">Reference proteome</keyword>
<accession>A0A271LTM4</accession>
<evidence type="ECO:0000313" key="1">
    <source>
        <dbReference type="EMBL" id="PAQ10508.1"/>
    </source>
</evidence>
<dbReference type="AlphaFoldDB" id="A0A271LTM4"/>